<dbReference type="SUPFAM" id="SSF82649">
    <property type="entry name" value="SufE/NifU"/>
    <property type="match status" value="1"/>
</dbReference>
<dbReference type="Gene3D" id="3.90.1010.10">
    <property type="match status" value="1"/>
</dbReference>
<organism evidence="2 3">
    <name type="scientific">Erythrobacter westpacificensis</name>
    <dbReference type="NCBI Taxonomy" id="1055231"/>
    <lineage>
        <taxon>Bacteria</taxon>
        <taxon>Pseudomonadati</taxon>
        <taxon>Pseudomonadota</taxon>
        <taxon>Alphaproteobacteria</taxon>
        <taxon>Sphingomonadales</taxon>
        <taxon>Erythrobacteraceae</taxon>
        <taxon>Erythrobacter/Porphyrobacter group</taxon>
        <taxon>Erythrobacter</taxon>
    </lineage>
</organism>
<evidence type="ECO:0000259" key="1">
    <source>
        <dbReference type="Pfam" id="PF01592"/>
    </source>
</evidence>
<name>A0ABP9KJV6_9SPHN</name>
<accession>A0ABP9KJV6</accession>
<sequence>MSAERLYTPQMLAAAVELANVPPLTGADTHGSARSPACGSTLELDLRIDGQGQIANLGMKVRACAVGQAAAAIFARHAKGRSAAEIDSALADLTAWLESGSAQPDWPDLDLITPARDYPGRHGAMLLPWKAASEALSSANAAG</sequence>
<protein>
    <submittedName>
        <fullName evidence="2">Iron-sulfur cluster assembly scaffold protein</fullName>
    </submittedName>
</protein>
<gene>
    <name evidence="2" type="ORF">GCM10023208_24370</name>
</gene>
<feature type="domain" description="NIF system FeS cluster assembly NifU N-terminal" evidence="1">
    <location>
        <begin position="20"/>
        <end position="85"/>
    </location>
</feature>
<dbReference type="Pfam" id="PF01592">
    <property type="entry name" value="NifU_N"/>
    <property type="match status" value="1"/>
</dbReference>
<dbReference type="Proteomes" id="UP001500518">
    <property type="component" value="Unassembled WGS sequence"/>
</dbReference>
<reference evidence="3" key="1">
    <citation type="journal article" date="2019" name="Int. J. Syst. Evol. Microbiol.">
        <title>The Global Catalogue of Microorganisms (GCM) 10K type strain sequencing project: providing services to taxonomists for standard genome sequencing and annotation.</title>
        <authorList>
            <consortium name="The Broad Institute Genomics Platform"/>
            <consortium name="The Broad Institute Genome Sequencing Center for Infectious Disease"/>
            <person name="Wu L."/>
            <person name="Ma J."/>
        </authorList>
    </citation>
    <scope>NUCLEOTIDE SEQUENCE [LARGE SCALE GENOMIC DNA]</scope>
    <source>
        <strain evidence="3">JCM 18014</strain>
    </source>
</reference>
<dbReference type="InterPro" id="IPR002871">
    <property type="entry name" value="NIF_FeS_clus_asmbl_NifU_N"/>
</dbReference>
<comment type="caution">
    <text evidence="2">The sequence shown here is derived from an EMBL/GenBank/DDBJ whole genome shotgun (WGS) entry which is preliminary data.</text>
</comment>
<keyword evidence="3" id="KW-1185">Reference proteome</keyword>
<proteinExistence type="predicted"/>
<dbReference type="RefSeq" id="WP_346033335.1">
    <property type="nucleotide sequence ID" value="NZ_BAABHV010000017.1"/>
</dbReference>
<evidence type="ECO:0000313" key="3">
    <source>
        <dbReference type="Proteomes" id="UP001500518"/>
    </source>
</evidence>
<evidence type="ECO:0000313" key="2">
    <source>
        <dbReference type="EMBL" id="GAA5058158.1"/>
    </source>
</evidence>
<dbReference type="EMBL" id="BAABHV010000017">
    <property type="protein sequence ID" value="GAA5058158.1"/>
    <property type="molecule type" value="Genomic_DNA"/>
</dbReference>